<organism evidence="1">
    <name type="scientific">viral metagenome</name>
    <dbReference type="NCBI Taxonomy" id="1070528"/>
    <lineage>
        <taxon>unclassified sequences</taxon>
        <taxon>metagenomes</taxon>
        <taxon>organismal metagenomes</taxon>
    </lineage>
</organism>
<sequence length="65" mass="7519">MTDAKMCEMCNRCVRGIFRNGIWVTMPSTTVKYGGYFCGYTCSKNFNTLKELEEKNSVLHVLNKR</sequence>
<dbReference type="AlphaFoldDB" id="A0A6C0C3K7"/>
<protein>
    <submittedName>
        <fullName evidence="1">Uncharacterized protein</fullName>
    </submittedName>
</protein>
<reference evidence="1" key="1">
    <citation type="journal article" date="2020" name="Nature">
        <title>Giant virus diversity and host interactions through global metagenomics.</title>
        <authorList>
            <person name="Schulz F."/>
            <person name="Roux S."/>
            <person name="Paez-Espino D."/>
            <person name="Jungbluth S."/>
            <person name="Walsh D.A."/>
            <person name="Denef V.J."/>
            <person name="McMahon K.D."/>
            <person name="Konstantinidis K.T."/>
            <person name="Eloe-Fadrosh E.A."/>
            <person name="Kyrpides N.C."/>
            <person name="Woyke T."/>
        </authorList>
    </citation>
    <scope>NUCLEOTIDE SEQUENCE</scope>
    <source>
        <strain evidence="1">GVMAG-M-3300020185-18</strain>
    </source>
</reference>
<dbReference type="EMBL" id="MN739316">
    <property type="protein sequence ID" value="QHS98374.1"/>
    <property type="molecule type" value="Genomic_DNA"/>
</dbReference>
<name>A0A6C0C3K7_9ZZZZ</name>
<evidence type="ECO:0000313" key="1">
    <source>
        <dbReference type="EMBL" id="QHS98374.1"/>
    </source>
</evidence>
<accession>A0A6C0C3K7</accession>
<proteinExistence type="predicted"/>